<comment type="subunit">
    <text evidence="4">Interacts with both the nontemplate DNA and the RNA polymerase (RNAP).</text>
</comment>
<dbReference type="SUPFAM" id="SSF82679">
    <property type="entry name" value="N-utilization substance G protein NusG, N-terminal domain"/>
    <property type="match status" value="1"/>
</dbReference>
<dbReference type="NCBIfam" id="TIGR01955">
    <property type="entry name" value="RfaH"/>
    <property type="match status" value="1"/>
</dbReference>
<evidence type="ECO:0000313" key="9">
    <source>
        <dbReference type="Proteomes" id="UP001271263"/>
    </source>
</evidence>
<accession>A0AAW8NMJ7</accession>
<dbReference type="NCBIfam" id="NF006534">
    <property type="entry name" value="PRK09014.1"/>
    <property type="match status" value="1"/>
</dbReference>
<gene>
    <name evidence="4 6" type="primary">rfaH</name>
    <name evidence="6" type="ORF">OS133_12460</name>
    <name evidence="7" type="ORF">OS134_00320</name>
</gene>
<evidence type="ECO:0000259" key="5">
    <source>
        <dbReference type="SMART" id="SM00738"/>
    </source>
</evidence>
<dbReference type="InterPro" id="IPR006645">
    <property type="entry name" value="NGN-like_dom"/>
</dbReference>
<dbReference type="GO" id="GO:0005829">
    <property type="term" value="C:cytosol"/>
    <property type="evidence" value="ECO:0007669"/>
    <property type="project" value="TreeGrafter"/>
</dbReference>
<dbReference type="SMART" id="SM00738">
    <property type="entry name" value="NGN"/>
    <property type="match status" value="1"/>
</dbReference>
<reference evidence="6" key="2">
    <citation type="submission" date="2022-11" db="EMBL/GenBank/DDBJ databases">
        <title>Prophages regulate Shewanella fidelis motility and biofilm formation: implications for gut colonization dynamics in Ciona robusta.</title>
        <authorList>
            <person name="Natarajan O."/>
            <person name="Gibboney S.L."/>
            <person name="Young M.N."/>
            <person name="Lim S.J."/>
            <person name="Pluta N."/>
            <person name="Atkinson C.G.F."/>
            <person name="Leigh B.A."/>
            <person name="Liberti A."/>
            <person name="Kees E."/>
            <person name="Breitbart M."/>
            <person name="Gralnick J."/>
            <person name="Dishaw L.J."/>
        </authorList>
    </citation>
    <scope>NUCLEOTIDE SEQUENCE</scope>
    <source>
        <strain evidence="6">3313</strain>
    </source>
</reference>
<dbReference type="Proteomes" id="UP001271263">
    <property type="component" value="Unassembled WGS sequence"/>
</dbReference>
<proteinExistence type="inferred from homology"/>
<evidence type="ECO:0000256" key="2">
    <source>
        <dbReference type="ARBA" id="ARBA00023015"/>
    </source>
</evidence>
<evidence type="ECO:0000313" key="7">
    <source>
        <dbReference type="EMBL" id="MDW4822520.1"/>
    </source>
</evidence>
<evidence type="ECO:0000256" key="1">
    <source>
        <dbReference type="ARBA" id="ARBA00022814"/>
    </source>
</evidence>
<dbReference type="Pfam" id="PF02357">
    <property type="entry name" value="NusG"/>
    <property type="match status" value="1"/>
</dbReference>
<dbReference type="Proteomes" id="UP001259340">
    <property type="component" value="Unassembled WGS sequence"/>
</dbReference>
<dbReference type="HAMAP" id="MF_00951">
    <property type="entry name" value="RfaH"/>
    <property type="match status" value="1"/>
</dbReference>
<feature type="domain" description="NusG-like N-terminal" evidence="5">
    <location>
        <begin position="1"/>
        <end position="100"/>
    </location>
</feature>
<dbReference type="EMBL" id="JAPMLE010000001">
    <property type="protein sequence ID" value="MDR8524438.1"/>
    <property type="molecule type" value="Genomic_DNA"/>
</dbReference>
<name>A0AAW8NMJ7_9GAMM</name>
<keyword evidence="1 4" id="KW-0889">Transcription antitermination</keyword>
<keyword evidence="3 4" id="KW-0804">Transcription</keyword>
<dbReference type="InterPro" id="IPR036735">
    <property type="entry name" value="NGN_dom_sf"/>
</dbReference>
<comment type="function">
    <text evidence="4">Enhances distal genes transcription elongation in a specialized subset of operons that encode extracytoplasmic components.</text>
</comment>
<dbReference type="InterPro" id="IPR008991">
    <property type="entry name" value="Translation_prot_SH3-like_sf"/>
</dbReference>
<comment type="similarity">
    <text evidence="4">Belongs to the RfaH family.</text>
</comment>
<dbReference type="PANTHER" id="PTHR30265">
    <property type="entry name" value="RHO-INTERACTING TRANSCRIPTION TERMINATION FACTOR NUSG"/>
    <property type="match status" value="1"/>
</dbReference>
<organism evidence="6 8">
    <name type="scientific">Shewanella fidelis</name>
    <dbReference type="NCBI Taxonomy" id="173509"/>
    <lineage>
        <taxon>Bacteria</taxon>
        <taxon>Pseudomonadati</taxon>
        <taxon>Pseudomonadota</taxon>
        <taxon>Gammaproteobacteria</taxon>
        <taxon>Alteromonadales</taxon>
        <taxon>Shewanellaceae</taxon>
        <taxon>Shewanella</taxon>
    </lineage>
</organism>
<dbReference type="Gene3D" id="3.30.70.940">
    <property type="entry name" value="NusG, N-terminal domain"/>
    <property type="match status" value="1"/>
</dbReference>
<comment type="caution">
    <text evidence="6">The sequence shown here is derived from an EMBL/GenBank/DDBJ whole genome shotgun (WGS) entry which is preliminary data.</text>
</comment>
<dbReference type="GO" id="GO:0003677">
    <property type="term" value="F:DNA binding"/>
    <property type="evidence" value="ECO:0007669"/>
    <property type="project" value="UniProtKB-UniRule"/>
</dbReference>
<keyword evidence="2 4" id="KW-0805">Transcription regulation</keyword>
<dbReference type="InterPro" id="IPR043425">
    <property type="entry name" value="NusG-like"/>
</dbReference>
<dbReference type="EMBL" id="JAPMLD010000001">
    <property type="protein sequence ID" value="MDW4822520.1"/>
    <property type="molecule type" value="Genomic_DNA"/>
</dbReference>
<dbReference type="CDD" id="cd09892">
    <property type="entry name" value="NGN_SP_RfaH"/>
    <property type="match status" value="1"/>
</dbReference>
<evidence type="ECO:0000313" key="6">
    <source>
        <dbReference type="EMBL" id="MDR8524438.1"/>
    </source>
</evidence>
<dbReference type="SUPFAM" id="SSF50104">
    <property type="entry name" value="Translation proteins SH3-like domain"/>
    <property type="match status" value="1"/>
</dbReference>
<dbReference type="RefSeq" id="WP_310655043.1">
    <property type="nucleotide sequence ID" value="NZ_JAPMLA010000008.1"/>
</dbReference>
<evidence type="ECO:0000256" key="4">
    <source>
        <dbReference type="HAMAP-Rule" id="MF_00951"/>
    </source>
</evidence>
<evidence type="ECO:0000256" key="3">
    <source>
        <dbReference type="ARBA" id="ARBA00023163"/>
    </source>
</evidence>
<reference evidence="7 9" key="1">
    <citation type="journal article" date="2022" name="bioRxiv">
        <title>Prophages regulate Shewanella fidelis 3313 motility and biofilm formation: implications for gut colonization dynamics in Ciona robusta.</title>
        <authorList>
            <person name="Natarajan O."/>
            <person name="Gibboney S.L."/>
            <person name="Young M.N."/>
            <person name="Lim S.J."/>
            <person name="Pluta N."/>
            <person name="Atkinson C.G."/>
            <person name="Leigh B.A."/>
            <person name="Liberti A."/>
            <person name="Kees E.D."/>
            <person name="Breitbart M."/>
            <person name="Gralnick J.A."/>
            <person name="Dishaw L.J."/>
        </authorList>
    </citation>
    <scope>NUCLEOTIDE SEQUENCE [LARGE SCALE GENOMIC DNA]</scope>
    <source>
        <strain evidence="7 9">JG4066</strain>
    </source>
</reference>
<dbReference type="InterPro" id="IPR010215">
    <property type="entry name" value="Transcription_antiterm_RfaH"/>
</dbReference>
<dbReference type="PANTHER" id="PTHR30265:SF7">
    <property type="entry name" value="TRANSCRIPTION ANTITERMINATION PROTEIN RFAH"/>
    <property type="match status" value="1"/>
</dbReference>
<dbReference type="AlphaFoldDB" id="A0AAW8NMJ7"/>
<protein>
    <recommendedName>
        <fullName evidence="4">Transcription antitermination protein RfaH</fullName>
    </recommendedName>
</protein>
<keyword evidence="9" id="KW-1185">Reference proteome</keyword>
<evidence type="ECO:0000313" key="8">
    <source>
        <dbReference type="Proteomes" id="UP001259340"/>
    </source>
</evidence>
<sequence>MKAWYLIYCKSRGEARAQQNLALQQIETYLPTYPEEKKVKGELTVKRVSLFPSYLFAYFDPNITSVAKIHNTRGVVRIVGCKELMTPIDDSVIHAIKMREHKMLSSKLASSSSSAVEPEPKLNQGDKVCFTKGPFAELEGIFDEENGEKRCFVLFELMGKQQRVIVDKDTIQSVKKHD</sequence>
<dbReference type="GO" id="GO:0001073">
    <property type="term" value="F:transcription antitermination factor activity, DNA binding"/>
    <property type="evidence" value="ECO:0007669"/>
    <property type="project" value="UniProtKB-UniRule"/>
</dbReference>
<dbReference type="GO" id="GO:0006354">
    <property type="term" value="P:DNA-templated transcription elongation"/>
    <property type="evidence" value="ECO:0007669"/>
    <property type="project" value="InterPro"/>
</dbReference>
<keyword evidence="4" id="KW-0238">DNA-binding</keyword>